<protein>
    <recommendedName>
        <fullName evidence="3">Minor capsid protein</fullName>
    </recommendedName>
</protein>
<sequence length="111" mass="12561">MKLRVKINPAATRAMHEAAANALDDVLEDTLKESNEVAPIEETTLIRSGFTEVDRKQLVGQVAYDTPYAVVQHEDPTLKHDPGRKDHYLEDTVEANRKRYVEYLQRKVAGA</sequence>
<keyword evidence="2" id="KW-1185">Reference proteome</keyword>
<gene>
    <name evidence="1" type="ORF">SAMN06272737_10390</name>
</gene>
<dbReference type="EMBL" id="FZNO01000003">
    <property type="protein sequence ID" value="SNR33095.1"/>
    <property type="molecule type" value="Genomic_DNA"/>
</dbReference>
<dbReference type="Proteomes" id="UP000198403">
    <property type="component" value="Unassembled WGS sequence"/>
</dbReference>
<dbReference type="AlphaFoldDB" id="A0A238VFC4"/>
<proteinExistence type="predicted"/>
<reference evidence="1 2" key="1">
    <citation type="submission" date="2017-06" db="EMBL/GenBank/DDBJ databases">
        <authorList>
            <person name="Kim H.J."/>
            <person name="Triplett B.A."/>
        </authorList>
    </citation>
    <scope>NUCLEOTIDE SEQUENCE [LARGE SCALE GENOMIC DNA]</scope>
    <source>
        <strain evidence="1 2">DSM 44272</strain>
    </source>
</reference>
<name>A0A238VFC4_9ACTN</name>
<organism evidence="1 2">
    <name type="scientific">Blastococcus mobilis</name>
    <dbReference type="NCBI Taxonomy" id="1938746"/>
    <lineage>
        <taxon>Bacteria</taxon>
        <taxon>Bacillati</taxon>
        <taxon>Actinomycetota</taxon>
        <taxon>Actinomycetes</taxon>
        <taxon>Geodermatophilales</taxon>
        <taxon>Geodermatophilaceae</taxon>
        <taxon>Blastococcus</taxon>
    </lineage>
</organism>
<evidence type="ECO:0008006" key="3">
    <source>
        <dbReference type="Google" id="ProtNLM"/>
    </source>
</evidence>
<accession>A0A238VFC4</accession>
<evidence type="ECO:0000313" key="2">
    <source>
        <dbReference type="Proteomes" id="UP000198403"/>
    </source>
</evidence>
<evidence type="ECO:0000313" key="1">
    <source>
        <dbReference type="EMBL" id="SNR33095.1"/>
    </source>
</evidence>